<dbReference type="OrthoDB" id="5573882at2759"/>
<sequence>MHLRPPCRPTERSRSRPEPATAYQGDSDDSIAAADTLTFTTCQPPVTPLPRSKPSTSVLARKADAGRVPRRFHPRRTRKPANLPPQIPPYRRAAPQTPVRPVKPVRTNRRSELPFDQFWASVSTLDPSTAFYQLPLERSRLDAVDIGNPFDLDTMTHCCDDGPWSLGLSANAASDIPLETFAYKESPTEPQGLHFDHRANGYPAWFTARHAWSFTGGTQSLTATDPLDPDMAAYYALMRSRMPSYQVLSNARLVLSRETLSGARAATLLYNHDVLNNRCLFSLLDPRSALQFHDGYIADESSQGADLLSMSLSPRTVVSEPYSPVLESESDLLDEGLGPTSLMLSETDDPTDHHPPASPRRLARLPSLGALNLNANFYRSKAFFSRCLSPTTDLTRPLSPPDTEPDLLFADDNNLLSVDDRALFGTSPPDSIDDSVTTVVESSPLMVDLYHVCWPVDGASTPDELDYIAQWGWDPMRPETKPRMTRFNSSCWRMMAIENRMIKAEKIVAPLKKRLYLPRRRDQGV</sequence>
<reference evidence="2" key="1">
    <citation type="submission" date="2022-07" db="EMBL/GenBank/DDBJ databases">
        <title>Phylogenomic reconstructions and comparative analyses of Kickxellomycotina fungi.</title>
        <authorList>
            <person name="Reynolds N.K."/>
            <person name="Stajich J.E."/>
            <person name="Barry K."/>
            <person name="Grigoriev I.V."/>
            <person name="Crous P."/>
            <person name="Smith M.E."/>
        </authorList>
    </citation>
    <scope>NUCLEOTIDE SEQUENCE</scope>
    <source>
        <strain evidence="2">RSA 567</strain>
    </source>
</reference>
<dbReference type="AlphaFoldDB" id="A0A9W8B106"/>
<comment type="caution">
    <text evidence="2">The sequence shown here is derived from an EMBL/GenBank/DDBJ whole genome shotgun (WGS) entry which is preliminary data.</text>
</comment>
<feature type="region of interest" description="Disordered" evidence="1">
    <location>
        <begin position="328"/>
        <end position="362"/>
    </location>
</feature>
<evidence type="ECO:0000313" key="3">
    <source>
        <dbReference type="Proteomes" id="UP001151582"/>
    </source>
</evidence>
<dbReference type="Proteomes" id="UP001151582">
    <property type="component" value="Unassembled WGS sequence"/>
</dbReference>
<organism evidence="2 3">
    <name type="scientific">Dimargaris verticillata</name>
    <dbReference type="NCBI Taxonomy" id="2761393"/>
    <lineage>
        <taxon>Eukaryota</taxon>
        <taxon>Fungi</taxon>
        <taxon>Fungi incertae sedis</taxon>
        <taxon>Zoopagomycota</taxon>
        <taxon>Kickxellomycotina</taxon>
        <taxon>Dimargaritomycetes</taxon>
        <taxon>Dimargaritales</taxon>
        <taxon>Dimargaritaceae</taxon>
        <taxon>Dimargaris</taxon>
    </lineage>
</organism>
<gene>
    <name evidence="2" type="ORF">H4R34_004188</name>
</gene>
<dbReference type="EMBL" id="JANBQB010000487">
    <property type="protein sequence ID" value="KAJ1975841.1"/>
    <property type="molecule type" value="Genomic_DNA"/>
</dbReference>
<accession>A0A9W8B106</accession>
<feature type="region of interest" description="Disordered" evidence="1">
    <location>
        <begin position="41"/>
        <end position="102"/>
    </location>
</feature>
<evidence type="ECO:0000313" key="2">
    <source>
        <dbReference type="EMBL" id="KAJ1975841.1"/>
    </source>
</evidence>
<feature type="compositionally biased region" description="Basic residues" evidence="1">
    <location>
        <begin position="68"/>
        <end position="79"/>
    </location>
</feature>
<feature type="region of interest" description="Disordered" evidence="1">
    <location>
        <begin position="1"/>
        <end position="29"/>
    </location>
</feature>
<name>A0A9W8B106_9FUNG</name>
<keyword evidence="3" id="KW-1185">Reference proteome</keyword>
<protein>
    <submittedName>
        <fullName evidence="2">Uncharacterized protein</fullName>
    </submittedName>
</protein>
<proteinExistence type="predicted"/>
<evidence type="ECO:0000256" key="1">
    <source>
        <dbReference type="SAM" id="MobiDB-lite"/>
    </source>
</evidence>